<dbReference type="EMBL" id="CAMXCT010005047">
    <property type="protein sequence ID" value="CAI4011223.1"/>
    <property type="molecule type" value="Genomic_DNA"/>
</dbReference>
<dbReference type="OrthoDB" id="10352537at2759"/>
<proteinExistence type="predicted"/>
<dbReference type="AlphaFoldDB" id="A0A9P1DM84"/>
<protein>
    <submittedName>
        <fullName evidence="1">Uncharacterized protein</fullName>
    </submittedName>
</protein>
<evidence type="ECO:0000313" key="3">
    <source>
        <dbReference type="Proteomes" id="UP001152797"/>
    </source>
</evidence>
<evidence type="ECO:0000313" key="1">
    <source>
        <dbReference type="EMBL" id="CAI4011223.1"/>
    </source>
</evidence>
<sequence length="297" mass="32306">VSACMACKDWGPKQVAQGLRERFYREVTGADFSGCTWRHLCDFMLTRRLLHSARGAQGERRALVDQGCGPVVHICQPSPVFLLFLDGAVTFALLRSGEVRCHRSSTGQILGQSTRLGKGRQLQAAALLGCEAFVLGDDQGGLVLLLRDDLSESQQLRSQGPPGGVASMAALQENQQACVAVNMDGSIELIQVNLEDDIPAARIHPVCRMDSLQMIPAICTYNFADTDFALVTAGPRRVWSITLDADQQCQSLMSEGTEPPMPDAPGGNWELWGFGPSLGVSYHLFEGKPKVHHQKLC</sequence>
<accession>A0A9P1DM84</accession>
<feature type="non-terminal residue" evidence="1">
    <location>
        <position position="297"/>
    </location>
</feature>
<evidence type="ECO:0000313" key="2">
    <source>
        <dbReference type="EMBL" id="CAL1164598.1"/>
    </source>
</evidence>
<gene>
    <name evidence="1" type="ORF">C1SCF055_LOCUS36406</name>
</gene>
<comment type="caution">
    <text evidence="1">The sequence shown here is derived from an EMBL/GenBank/DDBJ whole genome shotgun (WGS) entry which is preliminary data.</text>
</comment>
<organism evidence="1">
    <name type="scientific">Cladocopium goreaui</name>
    <dbReference type="NCBI Taxonomy" id="2562237"/>
    <lineage>
        <taxon>Eukaryota</taxon>
        <taxon>Sar</taxon>
        <taxon>Alveolata</taxon>
        <taxon>Dinophyceae</taxon>
        <taxon>Suessiales</taxon>
        <taxon>Symbiodiniaceae</taxon>
        <taxon>Cladocopium</taxon>
    </lineage>
</organism>
<reference evidence="2" key="2">
    <citation type="submission" date="2024-04" db="EMBL/GenBank/DDBJ databases">
        <authorList>
            <person name="Chen Y."/>
            <person name="Shah S."/>
            <person name="Dougan E. K."/>
            <person name="Thang M."/>
            <person name="Chan C."/>
        </authorList>
    </citation>
    <scope>NUCLEOTIDE SEQUENCE [LARGE SCALE GENOMIC DNA]</scope>
</reference>
<keyword evidence="3" id="KW-1185">Reference proteome</keyword>
<dbReference type="EMBL" id="CAMXCT030005047">
    <property type="protein sequence ID" value="CAL4798535.1"/>
    <property type="molecule type" value="Genomic_DNA"/>
</dbReference>
<dbReference type="Proteomes" id="UP001152797">
    <property type="component" value="Unassembled WGS sequence"/>
</dbReference>
<name>A0A9P1DM84_9DINO</name>
<reference evidence="1" key="1">
    <citation type="submission" date="2022-10" db="EMBL/GenBank/DDBJ databases">
        <authorList>
            <person name="Chen Y."/>
            <person name="Dougan E. K."/>
            <person name="Chan C."/>
            <person name="Rhodes N."/>
            <person name="Thang M."/>
        </authorList>
    </citation>
    <scope>NUCLEOTIDE SEQUENCE</scope>
</reference>
<dbReference type="EMBL" id="CAMXCT020005047">
    <property type="protein sequence ID" value="CAL1164598.1"/>
    <property type="molecule type" value="Genomic_DNA"/>
</dbReference>